<keyword evidence="1" id="KW-0460">Magnesium</keyword>
<dbReference type="GO" id="GO:0000287">
    <property type="term" value="F:magnesium ion binding"/>
    <property type="evidence" value="ECO:0007669"/>
    <property type="project" value="UniProtKB-UniRule"/>
</dbReference>
<feature type="region of interest" description="RNA binding" evidence="1">
    <location>
        <begin position="6"/>
        <end position="9"/>
    </location>
</feature>
<name>A0A7T4ED74_9CORY</name>
<dbReference type="HAMAP" id="MF_00977">
    <property type="entry name" value="3_5_Exoribonuc_actinobact"/>
    <property type="match status" value="1"/>
</dbReference>
<comment type="cofactor">
    <cofactor evidence="1">
        <name>Mg(2+)</name>
        <dbReference type="ChEBI" id="CHEBI:18420"/>
    </cofactor>
    <text evidence="1">Binds 1 Mg(2+) ion per subunit.</text>
</comment>
<reference evidence="3 5" key="1">
    <citation type="submission" date="2020-12" db="EMBL/GenBank/DDBJ databases">
        <title>FDA dAtabase for Regulatory Grade micrObial Sequences (FDA-ARGOS): Supporting development and validation of Infectious Disease Dx tests.</title>
        <authorList>
            <person name="Sproer C."/>
            <person name="Gronow S."/>
            <person name="Severitt S."/>
            <person name="Schroder I."/>
            <person name="Tallon L."/>
            <person name="Sadzewicz L."/>
            <person name="Zhao X."/>
            <person name="Boylan J."/>
            <person name="Ott S."/>
            <person name="Bowen H."/>
            <person name="Vavikolanu K."/>
            <person name="Mehta A."/>
            <person name="Aluvathingal J."/>
            <person name="Nadendla S."/>
            <person name="Lowell S."/>
            <person name="Myers T."/>
            <person name="Yan Y."/>
            <person name="Sichtig H."/>
        </authorList>
    </citation>
    <scope>NUCLEOTIDE SEQUENCE [LARGE SCALE GENOMIC DNA]</scope>
    <source>
        <strain evidence="3 5">FDAARGOS_1053</strain>
        <strain evidence="4">FDAARGOS_1191</strain>
    </source>
</reference>
<dbReference type="GO" id="GO:0004532">
    <property type="term" value="F:RNA exonuclease activity"/>
    <property type="evidence" value="ECO:0007669"/>
    <property type="project" value="UniProtKB-UniRule"/>
</dbReference>
<dbReference type="InterPro" id="IPR030853">
    <property type="entry name" value="3_5_Exoribonuc_actinobac"/>
</dbReference>
<feature type="binding site" evidence="1">
    <location>
        <position position="6"/>
    </location>
    <ligand>
        <name>Mg(2+)</name>
        <dbReference type="ChEBI" id="CHEBI:18420"/>
        <note>catalytic</note>
    </ligand>
</feature>
<dbReference type="Proteomes" id="UP000596145">
    <property type="component" value="Chromosome"/>
</dbReference>
<feature type="domain" description="3'-5' exoribonuclease Rv2179c-like" evidence="2">
    <location>
        <begin position="2"/>
        <end position="155"/>
    </location>
</feature>
<dbReference type="EMBL" id="CP066007">
    <property type="protein sequence ID" value="QQB45410.1"/>
    <property type="molecule type" value="Genomic_DNA"/>
</dbReference>
<dbReference type="EMBL" id="CP069534">
    <property type="protein sequence ID" value="QRP69842.1"/>
    <property type="molecule type" value="Genomic_DNA"/>
</dbReference>
<dbReference type="SUPFAM" id="SSF53098">
    <property type="entry name" value="Ribonuclease H-like"/>
    <property type="match status" value="1"/>
</dbReference>
<dbReference type="NCBIfam" id="NF033638">
    <property type="entry name" value="RNase_AS"/>
    <property type="match status" value="1"/>
</dbReference>
<dbReference type="InterPro" id="IPR012337">
    <property type="entry name" value="RNaseH-like_sf"/>
</dbReference>
<keyword evidence="1" id="KW-0479">Metal-binding</keyword>
<protein>
    <recommendedName>
        <fullName evidence="1">3'-5' exoribonuclease</fullName>
        <ecNumber evidence="1">3.1.13.-</ecNumber>
    </recommendedName>
</protein>
<dbReference type="Proteomes" id="UP000617681">
    <property type="component" value="Chromosome"/>
</dbReference>
<dbReference type="AlphaFoldDB" id="A0A7T4ED74"/>
<evidence type="ECO:0000313" key="4">
    <source>
        <dbReference type="EMBL" id="QRP69842.1"/>
    </source>
</evidence>
<keyword evidence="1" id="KW-0378">Hydrolase</keyword>
<proteinExistence type="inferred from homology"/>
<dbReference type="InterPro" id="IPR033390">
    <property type="entry name" value="Rv2179c-like"/>
</dbReference>
<evidence type="ECO:0000259" key="2">
    <source>
        <dbReference type="Pfam" id="PF16473"/>
    </source>
</evidence>
<gene>
    <name evidence="3" type="ORF">I6I10_07655</name>
    <name evidence="4" type="ORF">I6J21_08510</name>
</gene>
<dbReference type="RefSeq" id="WP_005389443.1">
    <property type="nucleotide sequence ID" value="NZ_CP066007.1"/>
</dbReference>
<comment type="function">
    <text evidence="1">Exonuclease that cleaves single-stranded 3' overhangs of double-stranded RNA.</text>
</comment>
<dbReference type="OrthoDB" id="4640719at2"/>
<dbReference type="EC" id="3.1.13.-" evidence="1"/>
<dbReference type="Pfam" id="PF16473">
    <property type="entry name" value="Rv2179c-like"/>
    <property type="match status" value="1"/>
</dbReference>
<keyword evidence="1" id="KW-0269">Exonuclease</keyword>
<comment type="subunit">
    <text evidence="1">Homodimer.</text>
</comment>
<dbReference type="GO" id="GO:0003676">
    <property type="term" value="F:nucleic acid binding"/>
    <property type="evidence" value="ECO:0007669"/>
    <property type="project" value="InterPro"/>
</dbReference>
<evidence type="ECO:0000313" key="3">
    <source>
        <dbReference type="EMBL" id="QQB45410.1"/>
    </source>
</evidence>
<organism evidence="3 5">
    <name type="scientific">Corynebacterium glucuronolyticum</name>
    <dbReference type="NCBI Taxonomy" id="39791"/>
    <lineage>
        <taxon>Bacteria</taxon>
        <taxon>Bacillati</taxon>
        <taxon>Actinomycetota</taxon>
        <taxon>Actinomycetes</taxon>
        <taxon>Mycobacteriales</taxon>
        <taxon>Corynebacteriaceae</taxon>
        <taxon>Corynebacterium</taxon>
    </lineage>
</organism>
<accession>A0A7T4ED74</accession>
<sequence>MRYFYDTEFIEDGSTIELISIGIVAEDGREYYAVSTEFNADRAGHFVRAQVLPKLPPQDDAAWKPLAQITDEVYRFVHSDGSRPQMWAWVGDYDHIVLAQLFGEMKDLPGDMPRFTYELKQYWEMAGRPRLPEVPQGNHDALVDARHNLAKFNACMAVLPLSARNSAV</sequence>
<evidence type="ECO:0000256" key="1">
    <source>
        <dbReference type="HAMAP-Rule" id="MF_00977"/>
    </source>
</evidence>
<dbReference type="Gene3D" id="3.30.420.10">
    <property type="entry name" value="Ribonuclease H-like superfamily/Ribonuclease H"/>
    <property type="match status" value="1"/>
</dbReference>
<dbReference type="GeneID" id="92760455"/>
<dbReference type="InterPro" id="IPR036397">
    <property type="entry name" value="RNaseH_sf"/>
</dbReference>
<evidence type="ECO:0000313" key="5">
    <source>
        <dbReference type="Proteomes" id="UP000596145"/>
    </source>
</evidence>
<keyword evidence="1" id="KW-0540">Nuclease</keyword>
<dbReference type="GO" id="GO:0008408">
    <property type="term" value="F:3'-5' exonuclease activity"/>
    <property type="evidence" value="ECO:0007669"/>
    <property type="project" value="InterPro"/>
</dbReference>